<dbReference type="OrthoDB" id="1555129at2759"/>
<proteinExistence type="predicted"/>
<sequence>MEKTKSSCVKVSNHIPDDLTVSILSKLALKSLVRFRCVRKSWSFLFQDSYFMNIYRIHFASNHNYTYADHSCISHELIQPYYELHNALFLYRGKSFENKVRLDWPPPIQQHDLGFQFMGSVLDGTLCFSQNWEIPNTVFWNINTNKFKTLPPSSLEFPPPFYHNAACAIHGFGYDHVTDDHKLIRHVAHCLHVTDDEDLIPPYHANWEVYSLRSNSWKKVDIDMSNGYFNTDLRVHVNGVCHWCDEPEDCLVSFDLTNDVFFRTPLPSCVDDNFGLLLIDKRFVALNGSVAFISTWETSCANKLTTFHISVLAELGRKESWTKLFIVGPLPCIYHPIGAGNKGDIFFLSKDCKLVQFDLMTQRIEKIDISYGLGKKTLLYKEVFLPVGELRDV</sequence>
<organism evidence="2 3">
    <name type="scientific">Pisum sativum</name>
    <name type="common">Garden pea</name>
    <name type="synonym">Lathyrus oleraceus</name>
    <dbReference type="NCBI Taxonomy" id="3888"/>
    <lineage>
        <taxon>Eukaryota</taxon>
        <taxon>Viridiplantae</taxon>
        <taxon>Streptophyta</taxon>
        <taxon>Embryophyta</taxon>
        <taxon>Tracheophyta</taxon>
        <taxon>Spermatophyta</taxon>
        <taxon>Magnoliopsida</taxon>
        <taxon>eudicotyledons</taxon>
        <taxon>Gunneridae</taxon>
        <taxon>Pentapetalae</taxon>
        <taxon>rosids</taxon>
        <taxon>fabids</taxon>
        <taxon>Fabales</taxon>
        <taxon>Fabaceae</taxon>
        <taxon>Papilionoideae</taxon>
        <taxon>50 kb inversion clade</taxon>
        <taxon>NPAAA clade</taxon>
        <taxon>Hologalegina</taxon>
        <taxon>IRL clade</taxon>
        <taxon>Fabeae</taxon>
        <taxon>Lathyrus</taxon>
    </lineage>
</organism>
<dbReference type="InterPro" id="IPR036047">
    <property type="entry name" value="F-box-like_dom_sf"/>
</dbReference>
<feature type="domain" description="F-box" evidence="1">
    <location>
        <begin position="15"/>
        <end position="55"/>
    </location>
</feature>
<reference evidence="2 3" key="1">
    <citation type="journal article" date="2022" name="Nat. Genet.">
        <title>Improved pea reference genome and pan-genome highlight genomic features and evolutionary characteristics.</title>
        <authorList>
            <person name="Yang T."/>
            <person name="Liu R."/>
            <person name="Luo Y."/>
            <person name="Hu S."/>
            <person name="Wang D."/>
            <person name="Wang C."/>
            <person name="Pandey M.K."/>
            <person name="Ge S."/>
            <person name="Xu Q."/>
            <person name="Li N."/>
            <person name="Li G."/>
            <person name="Huang Y."/>
            <person name="Saxena R.K."/>
            <person name="Ji Y."/>
            <person name="Li M."/>
            <person name="Yan X."/>
            <person name="He Y."/>
            <person name="Liu Y."/>
            <person name="Wang X."/>
            <person name="Xiang C."/>
            <person name="Varshney R.K."/>
            <person name="Ding H."/>
            <person name="Gao S."/>
            <person name="Zong X."/>
        </authorList>
    </citation>
    <scope>NUCLEOTIDE SEQUENCE [LARGE SCALE GENOMIC DNA]</scope>
    <source>
        <strain evidence="2 3">cv. Zhongwan 6</strain>
    </source>
</reference>
<dbReference type="SMART" id="SM00256">
    <property type="entry name" value="FBOX"/>
    <property type="match status" value="1"/>
</dbReference>
<dbReference type="InterPro" id="IPR050796">
    <property type="entry name" value="SCF_F-box_component"/>
</dbReference>
<dbReference type="SUPFAM" id="SSF81383">
    <property type="entry name" value="F-box domain"/>
    <property type="match status" value="1"/>
</dbReference>
<evidence type="ECO:0000313" key="3">
    <source>
        <dbReference type="Proteomes" id="UP001058974"/>
    </source>
</evidence>
<protein>
    <recommendedName>
        <fullName evidence="1">F-box domain-containing protein</fullName>
    </recommendedName>
</protein>
<dbReference type="InterPro" id="IPR017451">
    <property type="entry name" value="F-box-assoc_interact_dom"/>
</dbReference>
<name>A0A9D4W9C1_PEA</name>
<comment type="caution">
    <text evidence="2">The sequence shown here is derived from an EMBL/GenBank/DDBJ whole genome shotgun (WGS) entry which is preliminary data.</text>
</comment>
<dbReference type="Gramene" id="Psat06G0357900-T1">
    <property type="protein sequence ID" value="KAI5397811.1"/>
    <property type="gene ID" value="KIW84_063579"/>
</dbReference>
<dbReference type="Proteomes" id="UP001058974">
    <property type="component" value="Chromosome 6"/>
</dbReference>
<gene>
    <name evidence="2" type="ORF">KIW84_063579</name>
</gene>
<accession>A0A9D4W9C1</accession>
<dbReference type="PANTHER" id="PTHR31672:SF13">
    <property type="entry name" value="F-BOX PROTEIN CPR30-LIKE"/>
    <property type="match status" value="1"/>
</dbReference>
<dbReference type="AlphaFoldDB" id="A0A9D4W9C1"/>
<dbReference type="PANTHER" id="PTHR31672">
    <property type="entry name" value="BNACNNG10540D PROTEIN"/>
    <property type="match status" value="1"/>
</dbReference>
<dbReference type="EMBL" id="JAMSHJ010000006">
    <property type="protein sequence ID" value="KAI5397811.1"/>
    <property type="molecule type" value="Genomic_DNA"/>
</dbReference>
<keyword evidence="3" id="KW-1185">Reference proteome</keyword>
<evidence type="ECO:0000259" key="1">
    <source>
        <dbReference type="SMART" id="SM00256"/>
    </source>
</evidence>
<dbReference type="InterPro" id="IPR001810">
    <property type="entry name" value="F-box_dom"/>
</dbReference>
<dbReference type="Pfam" id="PF07734">
    <property type="entry name" value="FBA_1"/>
    <property type="match status" value="1"/>
</dbReference>
<dbReference type="InterPro" id="IPR006527">
    <property type="entry name" value="F-box-assoc_dom_typ1"/>
</dbReference>
<dbReference type="Gramene" id="PSAT_LOCUS26883_t1">
    <property type="protein sequence ID" value="CAL5208165.1"/>
    <property type="gene ID" value="PSAT_LOCUS26883"/>
</dbReference>
<dbReference type="Gene3D" id="1.20.1280.50">
    <property type="match status" value="1"/>
</dbReference>
<dbReference type="NCBIfam" id="TIGR01640">
    <property type="entry name" value="F_box_assoc_1"/>
    <property type="match status" value="1"/>
</dbReference>
<evidence type="ECO:0000313" key="2">
    <source>
        <dbReference type="EMBL" id="KAI5397811.1"/>
    </source>
</evidence>